<dbReference type="Proteomes" id="UP000290289">
    <property type="component" value="Chromosome 7"/>
</dbReference>
<keyword evidence="2" id="KW-1185">Reference proteome</keyword>
<evidence type="ECO:0000313" key="2">
    <source>
        <dbReference type="Proteomes" id="UP000290289"/>
    </source>
</evidence>
<organism evidence="1 2">
    <name type="scientific">Malus domestica</name>
    <name type="common">Apple</name>
    <name type="synonym">Pyrus malus</name>
    <dbReference type="NCBI Taxonomy" id="3750"/>
    <lineage>
        <taxon>Eukaryota</taxon>
        <taxon>Viridiplantae</taxon>
        <taxon>Streptophyta</taxon>
        <taxon>Embryophyta</taxon>
        <taxon>Tracheophyta</taxon>
        <taxon>Spermatophyta</taxon>
        <taxon>Magnoliopsida</taxon>
        <taxon>eudicotyledons</taxon>
        <taxon>Gunneridae</taxon>
        <taxon>Pentapetalae</taxon>
        <taxon>rosids</taxon>
        <taxon>fabids</taxon>
        <taxon>Rosales</taxon>
        <taxon>Rosaceae</taxon>
        <taxon>Amygdaloideae</taxon>
        <taxon>Maleae</taxon>
        <taxon>Malus</taxon>
    </lineage>
</organism>
<dbReference type="EMBL" id="RDQH01000333">
    <property type="protein sequence ID" value="RXH94869.1"/>
    <property type="molecule type" value="Genomic_DNA"/>
</dbReference>
<dbReference type="AlphaFoldDB" id="A0A498JG99"/>
<proteinExistence type="predicted"/>
<name>A0A498JG99_MALDO</name>
<comment type="caution">
    <text evidence="1">The sequence shown here is derived from an EMBL/GenBank/DDBJ whole genome shotgun (WGS) entry which is preliminary data.</text>
</comment>
<sequence>MYKSNQINPNKQYAVLTARSVAPPLAHIQEKQNGPCQREIFLALVPQHLTQLAHKGGNPFDFKFVEHQNVHMLIRHVFIARAVKLISTVTSSGNESMEFGRRTLPSTQIISTSISRPC</sequence>
<protein>
    <submittedName>
        <fullName evidence="1">Uncharacterized protein</fullName>
    </submittedName>
</protein>
<reference evidence="1 2" key="1">
    <citation type="submission" date="2018-10" db="EMBL/GenBank/DDBJ databases">
        <title>A high-quality apple genome assembly.</title>
        <authorList>
            <person name="Hu J."/>
        </authorList>
    </citation>
    <scope>NUCLEOTIDE SEQUENCE [LARGE SCALE GENOMIC DNA]</scope>
    <source>
        <strain evidence="2">cv. HFTH1</strain>
        <tissue evidence="1">Young leaf</tissue>
    </source>
</reference>
<gene>
    <name evidence="1" type="ORF">DVH24_024553</name>
</gene>
<evidence type="ECO:0000313" key="1">
    <source>
        <dbReference type="EMBL" id="RXH94869.1"/>
    </source>
</evidence>
<accession>A0A498JG99</accession>